<organism evidence="4 5">
    <name type="scientific">Lupinus albus</name>
    <name type="common">White lupine</name>
    <name type="synonym">Lupinus termis</name>
    <dbReference type="NCBI Taxonomy" id="3870"/>
    <lineage>
        <taxon>Eukaryota</taxon>
        <taxon>Viridiplantae</taxon>
        <taxon>Streptophyta</taxon>
        <taxon>Embryophyta</taxon>
        <taxon>Tracheophyta</taxon>
        <taxon>Spermatophyta</taxon>
        <taxon>Magnoliopsida</taxon>
        <taxon>eudicotyledons</taxon>
        <taxon>Gunneridae</taxon>
        <taxon>Pentapetalae</taxon>
        <taxon>rosids</taxon>
        <taxon>fabids</taxon>
        <taxon>Fabales</taxon>
        <taxon>Fabaceae</taxon>
        <taxon>Papilionoideae</taxon>
        <taxon>50 kb inversion clade</taxon>
        <taxon>genistoids sensu lato</taxon>
        <taxon>core genistoids</taxon>
        <taxon>Genisteae</taxon>
        <taxon>Lupinus</taxon>
    </lineage>
</organism>
<dbReference type="PANTHER" id="PTHR46020">
    <property type="entry name" value="OSJNBB0059K02.9 PROTEIN"/>
    <property type="match status" value="1"/>
</dbReference>
<evidence type="ECO:0000313" key="5">
    <source>
        <dbReference type="Proteomes" id="UP000447434"/>
    </source>
</evidence>
<dbReference type="InterPro" id="IPR036514">
    <property type="entry name" value="SGNH_hydro_sf"/>
</dbReference>
<dbReference type="PANTHER" id="PTHR46020:SF4">
    <property type="entry name" value="OS04G0650200 PROTEIN"/>
    <property type="match status" value="1"/>
</dbReference>
<keyword evidence="1" id="KW-0378">Hydrolase</keyword>
<sequence length="68" mass="7743">MNPLQPCCSKMKAGYQCGQVDENGNKKYTLCENPELSFFWDNVHPAQNGWYSIFKKLEPSLSQIIGTN</sequence>
<name>A0A6A4R1P8_LUPAL</name>
<evidence type="ECO:0000256" key="2">
    <source>
        <dbReference type="ARBA" id="ARBA00022963"/>
    </source>
</evidence>
<evidence type="ECO:0000313" key="4">
    <source>
        <dbReference type="EMBL" id="KAE9619284.1"/>
    </source>
</evidence>
<dbReference type="OrthoDB" id="1600564at2759"/>
<dbReference type="GO" id="GO:0016042">
    <property type="term" value="P:lipid catabolic process"/>
    <property type="evidence" value="ECO:0007669"/>
    <property type="project" value="UniProtKB-KW"/>
</dbReference>
<dbReference type="Proteomes" id="UP000447434">
    <property type="component" value="Chromosome 2"/>
</dbReference>
<keyword evidence="2" id="KW-0442">Lipid degradation</keyword>
<evidence type="ECO:0000256" key="3">
    <source>
        <dbReference type="ARBA" id="ARBA00023098"/>
    </source>
</evidence>
<dbReference type="GO" id="GO:0016787">
    <property type="term" value="F:hydrolase activity"/>
    <property type="evidence" value="ECO:0007669"/>
    <property type="project" value="UniProtKB-KW"/>
</dbReference>
<reference evidence="5" key="1">
    <citation type="journal article" date="2020" name="Nat. Commun.">
        <title>Genome sequence of the cluster root forming white lupin.</title>
        <authorList>
            <person name="Hufnagel B."/>
            <person name="Marques A."/>
            <person name="Soriano A."/>
            <person name="Marques L."/>
            <person name="Divol F."/>
            <person name="Doumas P."/>
            <person name="Sallet E."/>
            <person name="Mancinotti D."/>
            <person name="Carrere S."/>
            <person name="Marande W."/>
            <person name="Arribat S."/>
            <person name="Keller J."/>
            <person name="Huneau C."/>
            <person name="Blein T."/>
            <person name="Aime D."/>
            <person name="Laguerre M."/>
            <person name="Taylor J."/>
            <person name="Schubert V."/>
            <person name="Nelson M."/>
            <person name="Geu-Flores F."/>
            <person name="Crespi M."/>
            <person name="Gallardo-Guerrero K."/>
            <person name="Delaux P.-M."/>
            <person name="Salse J."/>
            <person name="Berges H."/>
            <person name="Guyot R."/>
            <person name="Gouzy J."/>
            <person name="Peret B."/>
        </authorList>
    </citation>
    <scope>NUCLEOTIDE SEQUENCE [LARGE SCALE GENOMIC DNA]</scope>
    <source>
        <strain evidence="5">cv. Amiga</strain>
    </source>
</reference>
<keyword evidence="5" id="KW-1185">Reference proteome</keyword>
<evidence type="ECO:0000256" key="1">
    <source>
        <dbReference type="ARBA" id="ARBA00022801"/>
    </source>
</evidence>
<protein>
    <submittedName>
        <fullName evidence="4">Uncharacterized protein</fullName>
    </submittedName>
</protein>
<dbReference type="AlphaFoldDB" id="A0A6A4R1P8"/>
<accession>A0A6A4R1P8</accession>
<dbReference type="Gene3D" id="3.40.50.1110">
    <property type="entry name" value="SGNH hydrolase"/>
    <property type="match status" value="1"/>
</dbReference>
<gene>
    <name evidence="4" type="ORF">Lalb_Chr02g0151481</name>
</gene>
<comment type="caution">
    <text evidence="4">The sequence shown here is derived from an EMBL/GenBank/DDBJ whole genome shotgun (WGS) entry which is preliminary data.</text>
</comment>
<dbReference type="EMBL" id="WOCE01000002">
    <property type="protein sequence ID" value="KAE9619284.1"/>
    <property type="molecule type" value="Genomic_DNA"/>
</dbReference>
<keyword evidence="3" id="KW-0443">Lipid metabolism</keyword>
<proteinExistence type="predicted"/>